<protein>
    <submittedName>
        <fullName evidence="1">Membrane fusion protein</fullName>
    </submittedName>
</protein>
<evidence type="ECO:0000313" key="2">
    <source>
        <dbReference type="Proteomes" id="UP000254920"/>
    </source>
</evidence>
<sequence length="312" mass="36139">MQRAFFIEEGPSKSIVSDNEISARYSGKYSEYEIKPSKNMPGFYIIKDKVKNRDSSDLINSKIQKIIFSDCVKSFNDIEQSVSKFSQIQENITKGLENIISKKPHKDIFSIEETKEENVSESKKDEEEILDENIDIAEILEDDKLEDINLLECENIISNANDICNENDSFDLNYDEFINLDELKQLDEECENIDKDCIDMENFSYDDFYDNTNKKPFGKNVIIKAMIVNSIIISVNGYDEKNDKMIFDVSKIPMSVDYRYAISKNTLEIKISGFLNLQDARELMDSFEYSFVSCGKNIKVIINDVLAYDEFF</sequence>
<dbReference type="RefSeq" id="WP_089182829.1">
    <property type="nucleotide sequence ID" value="NZ_CP043427.1"/>
</dbReference>
<proteinExistence type="predicted"/>
<name>A0A381DIA7_9BACT</name>
<dbReference type="STRING" id="32024.GCA_000788295_01060"/>
<dbReference type="Proteomes" id="UP000254920">
    <property type="component" value="Unassembled WGS sequence"/>
</dbReference>
<keyword evidence="2" id="KW-1185">Reference proteome</keyword>
<dbReference type="AlphaFoldDB" id="A0A381DIA7"/>
<organism evidence="1 2">
    <name type="scientific">Campylobacter sputorum subsp. sputorum</name>
    <dbReference type="NCBI Taxonomy" id="32024"/>
    <lineage>
        <taxon>Bacteria</taxon>
        <taxon>Pseudomonadati</taxon>
        <taxon>Campylobacterota</taxon>
        <taxon>Epsilonproteobacteria</taxon>
        <taxon>Campylobacterales</taxon>
        <taxon>Campylobacteraceae</taxon>
        <taxon>Campylobacter</taxon>
    </lineage>
</organism>
<evidence type="ECO:0000313" key="1">
    <source>
        <dbReference type="EMBL" id="SUX10419.1"/>
    </source>
</evidence>
<accession>A0A381DIA7</accession>
<gene>
    <name evidence="1" type="primary">mtrC</name>
    <name evidence="1" type="ORF">NCTC12475_00614</name>
</gene>
<dbReference type="OrthoDB" id="5360011at2"/>
<reference evidence="1 2" key="1">
    <citation type="submission" date="2018-06" db="EMBL/GenBank/DDBJ databases">
        <authorList>
            <consortium name="Pathogen Informatics"/>
            <person name="Doyle S."/>
        </authorList>
    </citation>
    <scope>NUCLEOTIDE SEQUENCE [LARGE SCALE GENOMIC DNA]</scope>
    <source>
        <strain evidence="1 2">NCTC12475</strain>
    </source>
</reference>
<dbReference type="EMBL" id="UFVD01000001">
    <property type="protein sequence ID" value="SUX10419.1"/>
    <property type="molecule type" value="Genomic_DNA"/>
</dbReference>
<dbReference type="GeneID" id="93091054"/>